<feature type="domain" description="Peptidase C39" evidence="1">
    <location>
        <begin position="2"/>
        <end position="42"/>
    </location>
</feature>
<gene>
    <name evidence="2" type="primary">lagD_2</name>
    <name evidence="2" type="ORF">ERS852580_03570</name>
</gene>
<name>A0A173VTW4_9FIRM</name>
<reference evidence="2 3" key="1">
    <citation type="submission" date="2015-09" db="EMBL/GenBank/DDBJ databases">
        <authorList>
            <consortium name="Pathogen Informatics"/>
        </authorList>
    </citation>
    <scope>NUCLEOTIDE SEQUENCE [LARGE SCALE GENOMIC DNA]</scope>
    <source>
        <strain evidence="2 3">2789STDY5834968</strain>
    </source>
</reference>
<keyword evidence="2" id="KW-0547">Nucleotide-binding</keyword>
<dbReference type="EC" id="3.4.22.-" evidence="2"/>
<keyword evidence="2" id="KW-0378">Hydrolase</keyword>
<dbReference type="Proteomes" id="UP000095673">
    <property type="component" value="Unassembled WGS sequence"/>
</dbReference>
<dbReference type="GO" id="GO:0008233">
    <property type="term" value="F:peptidase activity"/>
    <property type="evidence" value="ECO:0007669"/>
    <property type="project" value="InterPro"/>
</dbReference>
<organism evidence="2 3">
    <name type="scientific">Agathobacter rectalis</name>
    <dbReference type="NCBI Taxonomy" id="39491"/>
    <lineage>
        <taxon>Bacteria</taxon>
        <taxon>Bacillati</taxon>
        <taxon>Bacillota</taxon>
        <taxon>Clostridia</taxon>
        <taxon>Lachnospirales</taxon>
        <taxon>Lachnospiraceae</taxon>
        <taxon>Agathobacter</taxon>
    </lineage>
</organism>
<dbReference type="EMBL" id="CYXM01000039">
    <property type="protein sequence ID" value="CUN30641.1"/>
    <property type="molecule type" value="Genomic_DNA"/>
</dbReference>
<dbReference type="RefSeq" id="WP_330381181.1">
    <property type="nucleotide sequence ID" value="NZ_CYXM01000039.1"/>
</dbReference>
<dbReference type="Gene3D" id="3.90.70.10">
    <property type="entry name" value="Cysteine proteinases"/>
    <property type="match status" value="1"/>
</dbReference>
<evidence type="ECO:0000259" key="1">
    <source>
        <dbReference type="Pfam" id="PF03412"/>
    </source>
</evidence>
<dbReference type="AlphaFoldDB" id="A0A173VTW4"/>
<protein>
    <submittedName>
        <fullName evidence="2">Lactococcin-G-processing and transport ATP-binding protein LagD</fullName>
        <ecNumber evidence="2">3.4.22.-</ecNumber>
    </submittedName>
</protein>
<dbReference type="GO" id="GO:0016020">
    <property type="term" value="C:membrane"/>
    <property type="evidence" value="ECO:0007669"/>
    <property type="project" value="InterPro"/>
</dbReference>
<evidence type="ECO:0000313" key="3">
    <source>
        <dbReference type="Proteomes" id="UP000095673"/>
    </source>
</evidence>
<proteinExistence type="predicted"/>
<dbReference type="GO" id="GO:0006508">
    <property type="term" value="P:proteolysis"/>
    <property type="evidence" value="ECO:0007669"/>
    <property type="project" value="InterPro"/>
</dbReference>
<accession>A0A173VTW4</accession>
<evidence type="ECO:0000313" key="2">
    <source>
        <dbReference type="EMBL" id="CUN30641.1"/>
    </source>
</evidence>
<dbReference type="Pfam" id="PF03412">
    <property type="entry name" value="Peptidase_C39"/>
    <property type="match status" value="1"/>
</dbReference>
<keyword evidence="2" id="KW-0067">ATP-binding</keyword>
<dbReference type="InterPro" id="IPR005074">
    <property type="entry name" value="Peptidase_C39"/>
</dbReference>
<sequence length="51" mass="5524">MKYYCIKQHDITDCGAACLATICRHNGYKIGISKMREVAGTGAGLGYLATR</sequence>
<dbReference type="GO" id="GO:0005524">
    <property type="term" value="F:ATP binding"/>
    <property type="evidence" value="ECO:0007669"/>
    <property type="project" value="UniProtKB-KW"/>
</dbReference>